<dbReference type="EMBL" id="CP032550">
    <property type="protein sequence ID" value="QGU26691.1"/>
    <property type="molecule type" value="Genomic_DNA"/>
</dbReference>
<name>A0A6I6E4G8_9MICO</name>
<evidence type="ECO:0000313" key="1">
    <source>
        <dbReference type="EMBL" id="QGU26691.1"/>
    </source>
</evidence>
<gene>
    <name evidence="1" type="ORF">D7D94_02675</name>
</gene>
<protein>
    <submittedName>
        <fullName evidence="1">Uncharacterized protein</fullName>
    </submittedName>
</protein>
<organism evidence="1 2">
    <name type="scientific">Microbacterium oryzae</name>
    <dbReference type="NCBI Taxonomy" id="743009"/>
    <lineage>
        <taxon>Bacteria</taxon>
        <taxon>Bacillati</taxon>
        <taxon>Actinomycetota</taxon>
        <taxon>Actinomycetes</taxon>
        <taxon>Micrococcales</taxon>
        <taxon>Microbacteriaceae</taxon>
        <taxon>Microbacterium</taxon>
    </lineage>
</organism>
<dbReference type="OrthoDB" id="7051116at2"/>
<reference evidence="1 2" key="1">
    <citation type="submission" date="2018-09" db="EMBL/GenBank/DDBJ databases">
        <title>Whole genome sequencing of Microbacterium oryzae strain MB-10T.</title>
        <authorList>
            <person name="Das S.K."/>
        </authorList>
    </citation>
    <scope>NUCLEOTIDE SEQUENCE [LARGE SCALE GENOMIC DNA]</scope>
    <source>
        <strain evidence="1 2">MB-10</strain>
    </source>
</reference>
<evidence type="ECO:0000313" key="2">
    <source>
        <dbReference type="Proteomes" id="UP000422989"/>
    </source>
</evidence>
<dbReference type="KEGG" id="moj:D7D94_02675"/>
<dbReference type="Proteomes" id="UP000422989">
    <property type="component" value="Chromosome"/>
</dbReference>
<accession>A0A6I6E4G8</accession>
<dbReference type="RefSeq" id="WP_156241093.1">
    <property type="nucleotide sequence ID" value="NZ_BAAAZL010000002.1"/>
</dbReference>
<sequence length="1730" mass="176662">MAMFSLLKDFGVLEGVVIPASVATLLERLDPVPGPVGPLPAAGALTIGSALPVALGASLPAGTALDWTLAEEGGDGAKLTLAVAGVDAPVPGLATATVMRQGAGATAREVFTTTGAPLVVNLDGALAVHLSSTGSRVSLENVAVTPSARSVLLPAGFGLTLPASFAIVENVVDLAEMTLVLPAAVPLLGGLALTTALSGAPGAQSLTVTLSQPDPRVSATLTFDLPDVFALSDLVPTVADVALTLPAGAHPLGASGPTIRGAVTVRAVLTRPPAAPDEVTIAVTAQSDQPDGLVSGGGTSPGEIALGITFVLGPAIAAQLGAMAPASLAALYGAASALGGAVATRGDYALDSVTLQAAPASGVLAVSLDISGGIRFTTMDLGIAEISMDADRPMRVRWRGIAATIDLDALTGGADAASALDIDFRTARCDVVDPGGWQITTPAIPKDILQIVGTRSGSGSTWVEVDLRFAMDLGPVKISGATVRGTWDGGSPTFGVRGFDARLDLPGVVVGGGRFELGGDVGNDGIAVSLWGTLVPLNVGGFLVFGLRKAGGVTQYAFGMGLDLPAAIPLGPTGLGVYSIAASFGANAAMTPLTPEPGQTADPLKKLRAWKPWNGLDVAEGQVTIGAGVVIGTVPDGGLTFNALGVLGVTVPDFALRLGVNAQLFRAARQTMAALEAGGADVAPGTGLSLLGGVSATSSELLVGVEGRYTVPFVVDVRLPIAARYAFGDASAWYLRAGSDEGIGAHPSRPPGPLQARVFPGLGPLETTGWAFLMVSGEGIPSVAGQSISPQGFAIALGAGFSKTFGVRGVLWASVSTSLIAAIGTRPVMVWADGRLSGEVGIGPFTLGVDALLQVQIGPDSRLDFHLRVCAEVDLWFTTLEGCIELGAVDPAAAAPIEPGADDWPWPRIDLADGLGHVLPDARPLVPNLGAEGAAPAPAGPAAPASWSAAPTVWTDTTPLLTFPIAPIPEAGVPGENGATNGGRSGAGTTTFEWRLTAVTLEPVDADGDLAGAAVDLTRSAWQPALGLPADAAAISSARQLALLTRARWLSFVHAGERAAVEDAVRGAVGLCGLTFSAGWAWTYGVDARRSPASGSWHVARRGGLAAFSPFSSFAHGVGFRIEAPTRETTWGQSSVDWSEGPIGYAEEMPVSVPAGGAGEDESFVGAFRTRSPRWVALPYEGGETTYRILLDEPADAGDLVLAVQLLGQEAPRGIERLRRSLRASVHTEDGGTEAVAGIRVEPSPAGDATEADAVVILELPSRRRVTAVSWTLTWAASVDVIGLYACSSADAAAAAAAEDGRNASAGADATEATPGKDVSALRTVLAPGTRYRLSVALAWTRLTDDGSGAPPDREDGTARTATWFFRTAPVPPAGAAPITVWKSSIGGGPLASFAVDTFKVEYLDRYLVGYSVADHERFVFTRDRPSARFRAPHVRALASTYGRDLGLLLKPTDRPGPPLYRRPEIIGLYGALAPPFADPVAAASAASACPLPPREAEAVWPAALQPSTPYDLSVALPPKGKRATSASAQLRGITFVTSAFAGPAELVASLGFTRSTSTKAIAAASASGHLPVTPAPALAAGLSTDDDELEAAISALDLPPLRVPEPDSGGAPSRGRSSLLWARLPDGAWAVSGLLLEASEPLVRQAGARMDVQEAVYFRTDSVAVPLPIRRRDRTGTRALWLLATPIAPTAPRALRLRVTDRGSGFWMRITVPVAPAFASSAIVGRSRP</sequence>
<proteinExistence type="predicted"/>
<keyword evidence="2" id="KW-1185">Reference proteome</keyword>